<keyword evidence="6" id="KW-0547">Nucleotide-binding</keyword>
<evidence type="ECO:0000256" key="8">
    <source>
        <dbReference type="ARBA" id="ARBA00031908"/>
    </source>
</evidence>
<dbReference type="GO" id="GO:0004641">
    <property type="term" value="F:phosphoribosylformylglycinamidine cyclo-ligase activity"/>
    <property type="evidence" value="ECO:0007669"/>
    <property type="project" value="UniProtKB-EC"/>
</dbReference>
<dbReference type="InterPro" id="IPR016188">
    <property type="entry name" value="PurM-like_N"/>
</dbReference>
<organism evidence="14 15">
    <name type="scientific">Candidatus Sungbacteria bacterium GWC2_49_10</name>
    <dbReference type="NCBI Taxonomy" id="1802263"/>
    <lineage>
        <taxon>Bacteria</taxon>
        <taxon>Candidatus Sungiibacteriota</taxon>
    </lineage>
</organism>
<evidence type="ECO:0000313" key="15">
    <source>
        <dbReference type="Proteomes" id="UP000177392"/>
    </source>
</evidence>
<dbReference type="Gene3D" id="3.90.650.10">
    <property type="entry name" value="PurM-like C-terminal domain"/>
    <property type="match status" value="1"/>
</dbReference>
<dbReference type="Gene3D" id="3.30.1330.10">
    <property type="entry name" value="PurM-like, N-terminal domain"/>
    <property type="match status" value="1"/>
</dbReference>
<dbReference type="GO" id="GO:0006189">
    <property type="term" value="P:'de novo' IMP biosynthetic process"/>
    <property type="evidence" value="ECO:0007669"/>
    <property type="project" value="UniProtKB-UniPathway"/>
</dbReference>
<sequence length="390" mass="43208">MTSTYRADGVNVAEGDLFSAFAGEICRQSFRNSPFVKVHDLSRGHFRGPRGFTLKNLPKGYFLDTPSDGVGTKVIVIDANFSHRQAARDLVAMTCGDITRFGGMPLILVNVLDVRTLGKSTTDASEKELATNTQCRALIAGLGEVCEEQKLVAFRGETAELGVCVNSENPHATVKFNWAGFALGVYHPKMMITGTGLRPGQQVVALKEDGFRANGISSVRKALAIKFGPAWFINPLANVSIAEAATPSVLYDRMLCEANGWYQKKFHPRPFKMNLVVHVTGGAVKSKFAEDNLFPRGLSAHLDELWKPLGIMYQCKEWRGMNDEECYETWNCGQGALVVVNKEECDDFVDFAYRSGIQAKRCGEITKEKNPRVTIRSQFTGKEIIYWAKK</sequence>
<comment type="similarity">
    <text evidence="2">Belongs to the AIR synthase family.</text>
</comment>
<dbReference type="GO" id="GO:0004637">
    <property type="term" value="F:phosphoribosylamine-glycine ligase activity"/>
    <property type="evidence" value="ECO:0007669"/>
    <property type="project" value="TreeGrafter"/>
</dbReference>
<comment type="caution">
    <text evidence="14">The sequence shown here is derived from an EMBL/GenBank/DDBJ whole genome shotgun (WGS) entry which is preliminary data.</text>
</comment>
<evidence type="ECO:0000313" key="14">
    <source>
        <dbReference type="EMBL" id="OGZ94667.1"/>
    </source>
</evidence>
<evidence type="ECO:0000256" key="10">
    <source>
        <dbReference type="ARBA" id="ARBA00033093"/>
    </source>
</evidence>
<dbReference type="GO" id="GO:0005829">
    <property type="term" value="C:cytosol"/>
    <property type="evidence" value="ECO:0007669"/>
    <property type="project" value="TreeGrafter"/>
</dbReference>
<dbReference type="UniPathway" id="UPA00074">
    <property type="reaction ID" value="UER00129"/>
</dbReference>
<evidence type="ECO:0000256" key="6">
    <source>
        <dbReference type="ARBA" id="ARBA00022741"/>
    </source>
</evidence>
<comment type="catalytic activity">
    <reaction evidence="11">
        <text>2-formamido-N(1)-(5-O-phospho-beta-D-ribosyl)acetamidine + ATP = 5-amino-1-(5-phospho-beta-D-ribosyl)imidazole + ADP + phosphate + H(+)</text>
        <dbReference type="Rhea" id="RHEA:23032"/>
        <dbReference type="ChEBI" id="CHEBI:15378"/>
        <dbReference type="ChEBI" id="CHEBI:30616"/>
        <dbReference type="ChEBI" id="CHEBI:43474"/>
        <dbReference type="ChEBI" id="CHEBI:137981"/>
        <dbReference type="ChEBI" id="CHEBI:147287"/>
        <dbReference type="ChEBI" id="CHEBI:456216"/>
        <dbReference type="EC" id="6.3.3.1"/>
    </reaction>
</comment>
<dbReference type="SUPFAM" id="SSF56042">
    <property type="entry name" value="PurM C-terminal domain-like"/>
    <property type="match status" value="1"/>
</dbReference>
<proteinExistence type="inferred from homology"/>
<protein>
    <recommendedName>
        <fullName evidence="4">Phosphoribosylformylglycinamidine cyclo-ligase</fullName>
        <ecNumber evidence="3">6.3.3.1</ecNumber>
    </recommendedName>
    <alternativeName>
        <fullName evidence="9">AIR synthase</fullName>
    </alternativeName>
    <alternativeName>
        <fullName evidence="10">AIRS</fullName>
    </alternativeName>
    <alternativeName>
        <fullName evidence="8">Phosphoribosyl-aminoimidazole synthetase</fullName>
    </alternativeName>
</protein>
<dbReference type="InterPro" id="IPR004733">
    <property type="entry name" value="PurM_cligase"/>
</dbReference>
<evidence type="ECO:0000256" key="9">
    <source>
        <dbReference type="ARBA" id="ARBA00032931"/>
    </source>
</evidence>
<evidence type="ECO:0000256" key="2">
    <source>
        <dbReference type="ARBA" id="ARBA00010280"/>
    </source>
</evidence>
<feature type="domain" description="PurM-like N-terminal" evidence="12">
    <location>
        <begin position="67"/>
        <end position="166"/>
    </location>
</feature>
<keyword evidence="7" id="KW-0067">ATP-binding</keyword>
<dbReference type="InterPro" id="IPR036676">
    <property type="entry name" value="PurM-like_C_sf"/>
</dbReference>
<dbReference type="Pfam" id="PF02769">
    <property type="entry name" value="AIRS_C"/>
    <property type="match status" value="1"/>
</dbReference>
<dbReference type="EMBL" id="MHQB01000006">
    <property type="protein sequence ID" value="OGZ94667.1"/>
    <property type="molecule type" value="Genomic_DNA"/>
</dbReference>
<dbReference type="GO" id="GO:0046084">
    <property type="term" value="P:adenine biosynthetic process"/>
    <property type="evidence" value="ECO:0007669"/>
    <property type="project" value="TreeGrafter"/>
</dbReference>
<accession>A0A1G2K5G4</accession>
<gene>
    <name evidence="14" type="ORF">A2131_02715</name>
</gene>
<evidence type="ECO:0000256" key="3">
    <source>
        <dbReference type="ARBA" id="ARBA00013047"/>
    </source>
</evidence>
<dbReference type="Pfam" id="PF00586">
    <property type="entry name" value="AIRS"/>
    <property type="match status" value="1"/>
</dbReference>
<dbReference type="PANTHER" id="PTHR10520">
    <property type="entry name" value="TRIFUNCTIONAL PURINE BIOSYNTHETIC PROTEIN ADENOSINE-3-RELATED"/>
    <property type="match status" value="1"/>
</dbReference>
<dbReference type="AlphaFoldDB" id="A0A1G2K5G4"/>
<name>A0A1G2K5G4_9BACT</name>
<dbReference type="InterPro" id="IPR036921">
    <property type="entry name" value="PurM-like_N_sf"/>
</dbReference>
<dbReference type="GO" id="GO:0005524">
    <property type="term" value="F:ATP binding"/>
    <property type="evidence" value="ECO:0007669"/>
    <property type="project" value="UniProtKB-KW"/>
</dbReference>
<dbReference type="SUPFAM" id="SSF55326">
    <property type="entry name" value="PurM N-terminal domain-like"/>
    <property type="match status" value="1"/>
</dbReference>
<evidence type="ECO:0000259" key="13">
    <source>
        <dbReference type="Pfam" id="PF02769"/>
    </source>
</evidence>
<dbReference type="Proteomes" id="UP000177392">
    <property type="component" value="Unassembled WGS sequence"/>
</dbReference>
<comment type="pathway">
    <text evidence="1">Purine metabolism; IMP biosynthesis via de novo pathway; 5-amino-1-(5-phospho-D-ribosyl)imidazole from N(2)-formyl-N(1)-(5-phospho-D-ribosyl)glycinamide: step 2/2.</text>
</comment>
<dbReference type="PANTHER" id="PTHR10520:SF12">
    <property type="entry name" value="TRIFUNCTIONAL PURINE BIOSYNTHETIC PROTEIN ADENOSINE-3"/>
    <property type="match status" value="1"/>
</dbReference>
<evidence type="ECO:0000256" key="4">
    <source>
        <dbReference type="ARBA" id="ARBA00020367"/>
    </source>
</evidence>
<evidence type="ECO:0000256" key="5">
    <source>
        <dbReference type="ARBA" id="ARBA00022598"/>
    </source>
</evidence>
<reference evidence="14 15" key="1">
    <citation type="journal article" date="2016" name="Nat. Commun.">
        <title>Thousands of microbial genomes shed light on interconnected biogeochemical processes in an aquifer system.</title>
        <authorList>
            <person name="Anantharaman K."/>
            <person name="Brown C.T."/>
            <person name="Hug L.A."/>
            <person name="Sharon I."/>
            <person name="Castelle C.J."/>
            <person name="Probst A.J."/>
            <person name="Thomas B.C."/>
            <person name="Singh A."/>
            <person name="Wilkins M.J."/>
            <person name="Karaoz U."/>
            <person name="Brodie E.L."/>
            <person name="Williams K.H."/>
            <person name="Hubbard S.S."/>
            <person name="Banfield J.F."/>
        </authorList>
    </citation>
    <scope>NUCLEOTIDE SEQUENCE [LARGE SCALE GENOMIC DNA]</scope>
</reference>
<dbReference type="InterPro" id="IPR010918">
    <property type="entry name" value="PurM-like_C_dom"/>
</dbReference>
<dbReference type="EC" id="6.3.3.1" evidence="3"/>
<evidence type="ECO:0000256" key="11">
    <source>
        <dbReference type="ARBA" id="ARBA00049057"/>
    </source>
</evidence>
<evidence type="ECO:0000259" key="12">
    <source>
        <dbReference type="Pfam" id="PF00586"/>
    </source>
</evidence>
<keyword evidence="5" id="KW-0436">Ligase</keyword>
<evidence type="ECO:0000256" key="1">
    <source>
        <dbReference type="ARBA" id="ARBA00004686"/>
    </source>
</evidence>
<feature type="domain" description="PurM-like C-terminal" evidence="13">
    <location>
        <begin position="198"/>
        <end position="375"/>
    </location>
</feature>
<evidence type="ECO:0000256" key="7">
    <source>
        <dbReference type="ARBA" id="ARBA00022840"/>
    </source>
</evidence>